<gene>
    <name evidence="8" type="ORF">H3309_06990</name>
</gene>
<name>A0A7G5ILF1_9SPHN</name>
<organism evidence="8 9">
    <name type="scientific">Sandaracinobacteroides saxicola</name>
    <dbReference type="NCBI Taxonomy" id="2759707"/>
    <lineage>
        <taxon>Bacteria</taxon>
        <taxon>Pseudomonadati</taxon>
        <taxon>Pseudomonadota</taxon>
        <taxon>Alphaproteobacteria</taxon>
        <taxon>Sphingomonadales</taxon>
        <taxon>Sphingosinicellaceae</taxon>
        <taxon>Sandaracinobacteroides</taxon>
    </lineage>
</organism>
<dbReference type="RefSeq" id="WP_182298016.1">
    <property type="nucleotide sequence ID" value="NZ_CP059851.1"/>
</dbReference>
<feature type="transmembrane region" description="Helical" evidence="6">
    <location>
        <begin position="256"/>
        <end position="276"/>
    </location>
</feature>
<dbReference type="KEGG" id="sand:H3309_06990"/>
<feature type="transmembrane region" description="Helical" evidence="6">
    <location>
        <begin position="221"/>
        <end position="244"/>
    </location>
</feature>
<dbReference type="InterPro" id="IPR011701">
    <property type="entry name" value="MFS"/>
</dbReference>
<dbReference type="GO" id="GO:0016020">
    <property type="term" value="C:membrane"/>
    <property type="evidence" value="ECO:0007669"/>
    <property type="project" value="UniProtKB-SubCell"/>
</dbReference>
<dbReference type="AlphaFoldDB" id="A0A7G5ILF1"/>
<dbReference type="Pfam" id="PF07690">
    <property type="entry name" value="MFS_1"/>
    <property type="match status" value="1"/>
</dbReference>
<dbReference type="InterPro" id="IPR020846">
    <property type="entry name" value="MFS_dom"/>
</dbReference>
<evidence type="ECO:0000256" key="3">
    <source>
        <dbReference type="ARBA" id="ARBA00022692"/>
    </source>
</evidence>
<dbReference type="Proteomes" id="UP000515292">
    <property type="component" value="Chromosome"/>
</dbReference>
<dbReference type="PROSITE" id="PS50850">
    <property type="entry name" value="MFS"/>
    <property type="match status" value="1"/>
</dbReference>
<keyword evidence="2" id="KW-0813">Transport</keyword>
<dbReference type="Gene3D" id="1.20.1250.20">
    <property type="entry name" value="MFS general substrate transporter like domains"/>
    <property type="match status" value="1"/>
</dbReference>
<evidence type="ECO:0000256" key="2">
    <source>
        <dbReference type="ARBA" id="ARBA00022448"/>
    </source>
</evidence>
<feature type="transmembrane region" description="Helical" evidence="6">
    <location>
        <begin position="391"/>
        <end position="410"/>
    </location>
</feature>
<dbReference type="CDD" id="cd17328">
    <property type="entry name" value="MFS_spinster_like"/>
    <property type="match status" value="1"/>
</dbReference>
<evidence type="ECO:0000256" key="4">
    <source>
        <dbReference type="ARBA" id="ARBA00022989"/>
    </source>
</evidence>
<feature type="transmembrane region" description="Helical" evidence="6">
    <location>
        <begin position="52"/>
        <end position="70"/>
    </location>
</feature>
<dbReference type="GO" id="GO:0022857">
    <property type="term" value="F:transmembrane transporter activity"/>
    <property type="evidence" value="ECO:0007669"/>
    <property type="project" value="InterPro"/>
</dbReference>
<feature type="transmembrane region" description="Helical" evidence="6">
    <location>
        <begin position="350"/>
        <end position="371"/>
    </location>
</feature>
<dbReference type="InterPro" id="IPR036259">
    <property type="entry name" value="MFS_trans_sf"/>
</dbReference>
<feature type="transmembrane region" description="Helical" evidence="6">
    <location>
        <begin position="288"/>
        <end position="309"/>
    </location>
</feature>
<protein>
    <submittedName>
        <fullName evidence="8">MFS transporter</fullName>
    </submittedName>
</protein>
<feature type="transmembrane region" description="Helical" evidence="6">
    <location>
        <begin position="315"/>
        <end position="338"/>
    </location>
</feature>
<keyword evidence="4 6" id="KW-1133">Transmembrane helix</keyword>
<evidence type="ECO:0000259" key="7">
    <source>
        <dbReference type="PROSITE" id="PS50850"/>
    </source>
</evidence>
<evidence type="ECO:0000256" key="6">
    <source>
        <dbReference type="SAM" id="Phobius"/>
    </source>
</evidence>
<sequence length="413" mass="43345">MASTPDRLSRPHVALAALLAVYTLSFIDRQLVAILAEPIRRDLGLSDTELGLLTGFAFAIFYTAFGVPVARLADRHGRVRVIALSCAAWSLFTGATALVTSFWQMALARVGVAVGEAGGSPPSFSLIADYFPAERRATATAIYTLGTPIGLFLGAAAGGWIAATWDWRTAFVVAAIPGLLMAPLLPLLVREPRRAVAADAPPVTPVAVVLGDFVRRPELRLLALAAGVSAMVGWAVLNWAPAWLMRVHGMSLKDVATWFSPAIAAGMGVGILLSGIATDRLARRSPRWNAWVPAAAFGLAGPLFALALAAPSWPWAVVLLALPCGLFMSYVAPTFAVLQSLVPADSRSTASAVMLFTMNIIGMGGGPLLVGVLSDRFAAAGPAGLTQAMTWLIPLFVLAAALHLLVARALPKR</sequence>
<evidence type="ECO:0000256" key="1">
    <source>
        <dbReference type="ARBA" id="ARBA00004141"/>
    </source>
</evidence>
<keyword evidence="3 6" id="KW-0812">Transmembrane</keyword>
<keyword evidence="5 6" id="KW-0472">Membrane</keyword>
<dbReference type="PANTHER" id="PTHR23505:SF79">
    <property type="entry name" value="PROTEIN SPINSTER"/>
    <property type="match status" value="1"/>
</dbReference>
<proteinExistence type="predicted"/>
<dbReference type="InterPro" id="IPR044770">
    <property type="entry name" value="MFS_spinster-like"/>
</dbReference>
<dbReference type="SUPFAM" id="SSF103473">
    <property type="entry name" value="MFS general substrate transporter"/>
    <property type="match status" value="1"/>
</dbReference>
<accession>A0A7G5ILF1</accession>
<feature type="transmembrane region" description="Helical" evidence="6">
    <location>
        <begin position="170"/>
        <end position="189"/>
    </location>
</feature>
<evidence type="ECO:0000313" key="9">
    <source>
        <dbReference type="Proteomes" id="UP000515292"/>
    </source>
</evidence>
<keyword evidence="9" id="KW-1185">Reference proteome</keyword>
<feature type="domain" description="Major facilitator superfamily (MFS) profile" evidence="7">
    <location>
        <begin position="14"/>
        <end position="413"/>
    </location>
</feature>
<comment type="subcellular location">
    <subcellularLocation>
        <location evidence="1">Membrane</location>
        <topology evidence="1">Multi-pass membrane protein</topology>
    </subcellularLocation>
</comment>
<feature type="transmembrane region" description="Helical" evidence="6">
    <location>
        <begin position="141"/>
        <end position="163"/>
    </location>
</feature>
<feature type="transmembrane region" description="Helical" evidence="6">
    <location>
        <begin position="82"/>
        <end position="103"/>
    </location>
</feature>
<dbReference type="EMBL" id="CP059851">
    <property type="protein sequence ID" value="QMW24193.1"/>
    <property type="molecule type" value="Genomic_DNA"/>
</dbReference>
<evidence type="ECO:0000256" key="5">
    <source>
        <dbReference type="ARBA" id="ARBA00023136"/>
    </source>
</evidence>
<evidence type="ECO:0000313" key="8">
    <source>
        <dbReference type="EMBL" id="QMW24193.1"/>
    </source>
</evidence>
<reference evidence="8 9" key="1">
    <citation type="submission" date="2020-07" db="EMBL/GenBank/DDBJ databases">
        <title>Complete genome sequence for Sandaracinobacter sp. M6.</title>
        <authorList>
            <person name="Tang Y."/>
            <person name="Liu Q."/>
            <person name="Guo Z."/>
            <person name="Lei P."/>
            <person name="Huang B."/>
        </authorList>
    </citation>
    <scope>NUCLEOTIDE SEQUENCE [LARGE SCALE GENOMIC DNA]</scope>
    <source>
        <strain evidence="8 9">M6</strain>
    </source>
</reference>
<dbReference type="PANTHER" id="PTHR23505">
    <property type="entry name" value="SPINSTER"/>
    <property type="match status" value="1"/>
</dbReference>